<reference evidence="4" key="1">
    <citation type="submission" date="2013-07" db="EMBL/GenBank/DDBJ databases">
        <title>The genome of Eucalyptus grandis.</title>
        <authorList>
            <person name="Schmutz J."/>
            <person name="Hayes R."/>
            <person name="Myburg A."/>
            <person name="Tuskan G."/>
            <person name="Grattapaglia D."/>
            <person name="Rokhsar D.S."/>
        </authorList>
    </citation>
    <scope>NUCLEOTIDE SEQUENCE</scope>
    <source>
        <tissue evidence="4">Leaf extractions</tissue>
    </source>
</reference>
<dbReference type="InterPro" id="IPR044974">
    <property type="entry name" value="Disease_R_plants"/>
</dbReference>
<dbReference type="InterPro" id="IPR032675">
    <property type="entry name" value="LRR_dom_sf"/>
</dbReference>
<dbReference type="SUPFAM" id="SSF52058">
    <property type="entry name" value="L domain-like"/>
    <property type="match status" value="1"/>
</dbReference>
<evidence type="ECO:0000256" key="1">
    <source>
        <dbReference type="ARBA" id="ARBA00022737"/>
    </source>
</evidence>
<dbReference type="GO" id="GO:0043531">
    <property type="term" value="F:ADP binding"/>
    <property type="evidence" value="ECO:0007669"/>
    <property type="project" value="InterPro"/>
</dbReference>
<name>A0A059CR45_EUCGR</name>
<protein>
    <submittedName>
        <fullName evidence="4">Uncharacterized protein</fullName>
    </submittedName>
</protein>
<accession>A0A059CR45</accession>
<dbReference type="GO" id="GO:0006952">
    <property type="term" value="P:defense response"/>
    <property type="evidence" value="ECO:0007669"/>
    <property type="project" value="UniProtKB-KW"/>
</dbReference>
<dbReference type="PANTHER" id="PTHR11017:SF570">
    <property type="entry name" value="DISEASE RESISTANCE PROTEIN (TIR-NBS CLASS)-RELATED"/>
    <property type="match status" value="1"/>
</dbReference>
<dbReference type="InterPro" id="IPR002182">
    <property type="entry name" value="NB-ARC"/>
</dbReference>
<dbReference type="SUPFAM" id="SSF46785">
    <property type="entry name" value="Winged helix' DNA-binding domain"/>
    <property type="match status" value="1"/>
</dbReference>
<proteinExistence type="predicted"/>
<dbReference type="GO" id="GO:0051707">
    <property type="term" value="P:response to other organism"/>
    <property type="evidence" value="ECO:0007669"/>
    <property type="project" value="UniProtKB-ARBA"/>
</dbReference>
<feature type="domain" description="Disease resistance R13L4/SHOC-2-like LRR" evidence="3">
    <location>
        <begin position="445"/>
        <end position="531"/>
    </location>
</feature>
<gene>
    <name evidence="4" type="ORF">EUGRSUZ_C02041</name>
</gene>
<dbReference type="OMA" id="LNGCHIS"/>
<dbReference type="Gene3D" id="3.80.10.10">
    <property type="entry name" value="Ribonuclease Inhibitor"/>
    <property type="match status" value="3"/>
</dbReference>
<dbReference type="InParanoid" id="A0A059CR45"/>
<dbReference type="Pfam" id="PF00931">
    <property type="entry name" value="NB-ARC"/>
    <property type="match status" value="1"/>
</dbReference>
<sequence length="785" mass="89682">MFRQFDGWSFLESVREYEERQLGLKFLQRQLFSDLLGETHGQISSFEERIKLLKDQFVCMKFLIVLDDVGASFQLEQILRNPDWLGSGSRIIITTRKVQALAKLKGSRIHEVVGMQKGDALKIFHTQAFRERPVPNEFDTLSKEIVSTIDWRPSTIDIVGSYLYSKTKGKWEQTLNKQQKVDELKEVPRPRVQQKLKVIIDALPKKQRQIFLDIARFLRRQNGSVLKVLVDLSIVKIENGKLWMHDELQDLGRDIALPKNLEPEKCSRLWSHQRALDVLENKKGTVILNGVLLEFGSQSHRSFGPAHFAGILRWLHWQGCPWNLRAKNLDLEELKAKKLKVLNLTGCVHLIKTPDLSHFKCLERLILERCMRLDEIGPSVKSLQCLVSLNLRFCTKLKKLPCELGSLTSLEDILIDETAIQEIPTSIDDLQKLKRFSACNCLSLTQLLESISHLRVLQYLSISNCRSILSLPMSMGTLASLSELDLSSTGINELPDTVIESSLLRVLKIDSTFVRKLPAAIWKLKRLEELHASGCRNLEGKIPKQIKMLSALKVLKLGYSRICGLLDSISGLPNLQTLDLLHCDQLREVPELPSSLISLYVSSKLMDRIPDISSLVKLGELLLGEGSQEPVLPVRDKIEKKECTLQLGSLLELKILQLSMLKIQLLPVGLHYLYKLRKLSLCCIHLKKLPRLPPGLFTLSLHHCKSQTMPDLSYLVLLNRSSRTQEVQILASFQSISLSFIQTFDLLFLENDLCIIRIYTVINHLQIPGQKFQTYNFTHLSNLYF</sequence>
<keyword evidence="1" id="KW-0677">Repeat</keyword>
<dbReference type="InterPro" id="IPR055414">
    <property type="entry name" value="LRR_R13L4/SHOC2-like"/>
</dbReference>
<dbReference type="AlphaFoldDB" id="A0A059CR45"/>
<dbReference type="EMBL" id="KK198755">
    <property type="protein sequence ID" value="KCW80661.1"/>
    <property type="molecule type" value="Genomic_DNA"/>
</dbReference>
<dbReference type="InterPro" id="IPR027417">
    <property type="entry name" value="P-loop_NTPase"/>
</dbReference>
<evidence type="ECO:0000259" key="3">
    <source>
        <dbReference type="Pfam" id="PF23598"/>
    </source>
</evidence>
<dbReference type="Gene3D" id="3.40.50.300">
    <property type="entry name" value="P-loop containing nucleotide triphosphate hydrolases"/>
    <property type="match status" value="1"/>
</dbReference>
<dbReference type="Pfam" id="PF23598">
    <property type="entry name" value="LRR_14"/>
    <property type="match status" value="1"/>
</dbReference>
<organism evidence="4">
    <name type="scientific">Eucalyptus grandis</name>
    <name type="common">Flooded gum</name>
    <dbReference type="NCBI Taxonomy" id="71139"/>
    <lineage>
        <taxon>Eukaryota</taxon>
        <taxon>Viridiplantae</taxon>
        <taxon>Streptophyta</taxon>
        <taxon>Embryophyta</taxon>
        <taxon>Tracheophyta</taxon>
        <taxon>Spermatophyta</taxon>
        <taxon>Magnoliopsida</taxon>
        <taxon>eudicotyledons</taxon>
        <taxon>Gunneridae</taxon>
        <taxon>Pentapetalae</taxon>
        <taxon>rosids</taxon>
        <taxon>malvids</taxon>
        <taxon>Myrtales</taxon>
        <taxon>Myrtaceae</taxon>
        <taxon>Myrtoideae</taxon>
        <taxon>Eucalypteae</taxon>
        <taxon>Eucalyptus</taxon>
    </lineage>
</organism>
<dbReference type="Gramene" id="KCW80661">
    <property type="protein sequence ID" value="KCW80661"/>
    <property type="gene ID" value="EUGRSUZ_C02041"/>
</dbReference>
<dbReference type="SUPFAM" id="SSF52540">
    <property type="entry name" value="P-loop containing nucleoside triphosphate hydrolases"/>
    <property type="match status" value="1"/>
</dbReference>
<evidence type="ECO:0000259" key="2">
    <source>
        <dbReference type="Pfam" id="PF00931"/>
    </source>
</evidence>
<dbReference type="STRING" id="71139.A0A059CR45"/>
<dbReference type="PANTHER" id="PTHR11017">
    <property type="entry name" value="LEUCINE-RICH REPEAT-CONTAINING PROTEIN"/>
    <property type="match status" value="1"/>
</dbReference>
<feature type="domain" description="NB-ARC" evidence="2">
    <location>
        <begin position="4"/>
        <end position="131"/>
    </location>
</feature>
<dbReference type="InterPro" id="IPR036390">
    <property type="entry name" value="WH_DNA-bd_sf"/>
</dbReference>
<evidence type="ECO:0000313" key="4">
    <source>
        <dbReference type="EMBL" id="KCW80661.1"/>
    </source>
</evidence>